<organism evidence="1 2">
    <name type="scientific">Streptomyces atratus</name>
    <dbReference type="NCBI Taxonomy" id="1893"/>
    <lineage>
        <taxon>Bacteria</taxon>
        <taxon>Bacillati</taxon>
        <taxon>Actinomycetota</taxon>
        <taxon>Actinomycetes</taxon>
        <taxon>Kitasatosporales</taxon>
        <taxon>Streptomycetaceae</taxon>
        <taxon>Streptomyces</taxon>
    </lineage>
</organism>
<evidence type="ECO:0000313" key="2">
    <source>
        <dbReference type="Proteomes" id="UP000181909"/>
    </source>
</evidence>
<protein>
    <submittedName>
        <fullName evidence="1">Uncharacterized protein</fullName>
    </submittedName>
</protein>
<proteinExistence type="predicted"/>
<accession>A0A1K1U8T1</accession>
<dbReference type="STRING" id="1893.SAMN02787144_1001432"/>
<dbReference type="AlphaFoldDB" id="A0A1K1U8T1"/>
<sequence>MAHGLNRRTVGTVAVPGAAAAQDVGIFMSATNGGSGQRGTAGFSGWQLR</sequence>
<name>A0A1K1U8T1_STRAR</name>
<evidence type="ECO:0000313" key="1">
    <source>
        <dbReference type="EMBL" id="SFX08803.1"/>
    </source>
</evidence>
<dbReference type="Proteomes" id="UP000181909">
    <property type="component" value="Unassembled WGS sequence"/>
</dbReference>
<dbReference type="EMBL" id="FPJO01000001">
    <property type="protein sequence ID" value="SFX08803.1"/>
    <property type="molecule type" value="Genomic_DNA"/>
</dbReference>
<gene>
    <name evidence="1" type="ORF">SAMN02787144_1001432</name>
</gene>
<reference evidence="1 2" key="1">
    <citation type="submission" date="2016-11" db="EMBL/GenBank/DDBJ databases">
        <authorList>
            <person name="Jaros S."/>
            <person name="Januszkiewicz K."/>
            <person name="Wedrychowicz H."/>
        </authorList>
    </citation>
    <scope>NUCLEOTIDE SEQUENCE [LARGE SCALE GENOMIC DNA]</scope>
    <source>
        <strain evidence="1 2">OK807</strain>
    </source>
</reference>